<name>A0A2Z6RLG6_9GLOM</name>
<evidence type="ECO:0000313" key="2">
    <source>
        <dbReference type="Proteomes" id="UP000247702"/>
    </source>
</evidence>
<protein>
    <submittedName>
        <fullName evidence="1">Uncharacterized protein</fullName>
    </submittedName>
</protein>
<organism evidence="1 2">
    <name type="scientific">Rhizophagus clarus</name>
    <dbReference type="NCBI Taxonomy" id="94130"/>
    <lineage>
        <taxon>Eukaryota</taxon>
        <taxon>Fungi</taxon>
        <taxon>Fungi incertae sedis</taxon>
        <taxon>Mucoromycota</taxon>
        <taxon>Glomeromycotina</taxon>
        <taxon>Glomeromycetes</taxon>
        <taxon>Glomerales</taxon>
        <taxon>Glomeraceae</taxon>
        <taxon>Rhizophagus</taxon>
    </lineage>
</organism>
<gene>
    <name evidence="1" type="ORF">RclHR1_05240005</name>
</gene>
<evidence type="ECO:0000313" key="1">
    <source>
        <dbReference type="EMBL" id="GBC03656.1"/>
    </source>
</evidence>
<accession>A0A2Z6RLG6</accession>
<keyword evidence="2" id="KW-1185">Reference proteome</keyword>
<sequence>MNTRCPYPNHTYACDGKPKIKCYLVHAINQWNEFIGCDKWKQNERGHMSLQIKAGVDIDLLKCFLQIKEEF</sequence>
<reference evidence="1 2" key="1">
    <citation type="submission" date="2017-11" db="EMBL/GenBank/DDBJ databases">
        <title>The genome of Rhizophagus clarus HR1 reveals common genetic basis of auxotrophy among arbuscular mycorrhizal fungi.</title>
        <authorList>
            <person name="Kobayashi Y."/>
        </authorList>
    </citation>
    <scope>NUCLEOTIDE SEQUENCE [LARGE SCALE GENOMIC DNA]</scope>
    <source>
        <strain evidence="1 2">HR1</strain>
    </source>
</reference>
<comment type="caution">
    <text evidence="1">The sequence shown here is derived from an EMBL/GenBank/DDBJ whole genome shotgun (WGS) entry which is preliminary data.</text>
</comment>
<dbReference type="AlphaFoldDB" id="A0A2Z6RLG6"/>
<dbReference type="Proteomes" id="UP000247702">
    <property type="component" value="Unassembled WGS sequence"/>
</dbReference>
<proteinExistence type="predicted"/>
<dbReference type="EMBL" id="BEXD01003898">
    <property type="protein sequence ID" value="GBC03656.1"/>
    <property type="molecule type" value="Genomic_DNA"/>
</dbReference>